<dbReference type="AlphaFoldDB" id="A0A438KJZ2"/>
<feature type="domain" description="Reverse transcriptase Ty1/copia-type" evidence="1">
    <location>
        <begin position="67"/>
        <end position="166"/>
    </location>
</feature>
<name>A0A438KJZ2_VITVI</name>
<dbReference type="SUPFAM" id="SSF56672">
    <property type="entry name" value="DNA/RNA polymerases"/>
    <property type="match status" value="1"/>
</dbReference>
<dbReference type="InterPro" id="IPR013103">
    <property type="entry name" value="RVT_2"/>
</dbReference>
<reference evidence="2 3" key="1">
    <citation type="journal article" date="2018" name="PLoS Genet.">
        <title>Population sequencing reveals clonal diversity and ancestral inbreeding in the grapevine cultivar Chardonnay.</title>
        <authorList>
            <person name="Roach M.J."/>
            <person name="Johnson D.L."/>
            <person name="Bohlmann J."/>
            <person name="van Vuuren H.J."/>
            <person name="Jones S.J."/>
            <person name="Pretorius I.S."/>
            <person name="Schmidt S.A."/>
            <person name="Borneman A.R."/>
        </authorList>
    </citation>
    <scope>NUCLEOTIDE SEQUENCE [LARGE SCALE GENOMIC DNA]</scope>
    <source>
        <strain evidence="3">cv. Chardonnay</strain>
        <tissue evidence="2">Leaf</tissue>
    </source>
</reference>
<evidence type="ECO:0000313" key="2">
    <source>
        <dbReference type="EMBL" id="RVX21522.1"/>
    </source>
</evidence>
<dbReference type="InterPro" id="IPR043502">
    <property type="entry name" value="DNA/RNA_pol_sf"/>
</dbReference>
<evidence type="ECO:0000259" key="1">
    <source>
        <dbReference type="Pfam" id="PF07727"/>
    </source>
</evidence>
<protein>
    <submittedName>
        <fullName evidence="2">Retrovirus-related Pol polyprotein from transposon RE1</fullName>
    </submittedName>
</protein>
<comment type="caution">
    <text evidence="2">The sequence shown here is derived from an EMBL/GenBank/DDBJ whole genome shotgun (WGS) entry which is preliminary data.</text>
</comment>
<dbReference type="Proteomes" id="UP000288805">
    <property type="component" value="Unassembled WGS sequence"/>
</dbReference>
<accession>A0A438KJZ2</accession>
<dbReference type="EMBL" id="QGNW01000005">
    <property type="protein sequence ID" value="RVX21522.1"/>
    <property type="molecule type" value="Genomic_DNA"/>
</dbReference>
<evidence type="ECO:0000313" key="3">
    <source>
        <dbReference type="Proteomes" id="UP000288805"/>
    </source>
</evidence>
<sequence>MAILIFSLPVERGHWKDIRLDRWQGFTQTYGIDCFETLALVAQPNTRTRYTWIPLLALKKGSIPRQGYLQGQTDHTMFMKFLVEGKVAIIIVYVDDIILTGDDAMEMDRLKKGLASKFKIKDLWSLRYFLGMKMAHSKKGMIVSLPKYILDLLRETGMSGCRPSNTLMDRNVKLEKKREGVPMDIARY</sequence>
<proteinExistence type="predicted"/>
<organism evidence="2 3">
    <name type="scientific">Vitis vinifera</name>
    <name type="common">Grape</name>
    <dbReference type="NCBI Taxonomy" id="29760"/>
    <lineage>
        <taxon>Eukaryota</taxon>
        <taxon>Viridiplantae</taxon>
        <taxon>Streptophyta</taxon>
        <taxon>Embryophyta</taxon>
        <taxon>Tracheophyta</taxon>
        <taxon>Spermatophyta</taxon>
        <taxon>Magnoliopsida</taxon>
        <taxon>eudicotyledons</taxon>
        <taxon>Gunneridae</taxon>
        <taxon>Pentapetalae</taxon>
        <taxon>rosids</taxon>
        <taxon>Vitales</taxon>
        <taxon>Vitaceae</taxon>
        <taxon>Viteae</taxon>
        <taxon>Vitis</taxon>
    </lineage>
</organism>
<dbReference type="Pfam" id="PF07727">
    <property type="entry name" value="RVT_2"/>
    <property type="match status" value="1"/>
</dbReference>
<gene>
    <name evidence="2" type="primary">RE1_1528</name>
    <name evidence="2" type="ORF">CK203_002343</name>
</gene>